<protein>
    <submittedName>
        <fullName evidence="2">Reverse transcriptase domain-containing protein</fullName>
    </submittedName>
</protein>
<keyword evidence="2" id="KW-0808">Transferase</keyword>
<reference evidence="2" key="2">
    <citation type="submission" date="2022-01" db="EMBL/GenBank/DDBJ databases">
        <authorList>
            <person name="Yamashiro T."/>
            <person name="Shiraishi A."/>
            <person name="Satake H."/>
            <person name="Nakayama K."/>
        </authorList>
    </citation>
    <scope>NUCLEOTIDE SEQUENCE</scope>
</reference>
<dbReference type="SUPFAM" id="SSF56672">
    <property type="entry name" value="DNA/RNA polymerases"/>
    <property type="match status" value="1"/>
</dbReference>
<dbReference type="InterPro" id="IPR043502">
    <property type="entry name" value="DNA/RNA_pol_sf"/>
</dbReference>
<organism evidence="2 3">
    <name type="scientific">Tanacetum coccineum</name>
    <dbReference type="NCBI Taxonomy" id="301880"/>
    <lineage>
        <taxon>Eukaryota</taxon>
        <taxon>Viridiplantae</taxon>
        <taxon>Streptophyta</taxon>
        <taxon>Embryophyta</taxon>
        <taxon>Tracheophyta</taxon>
        <taxon>Spermatophyta</taxon>
        <taxon>Magnoliopsida</taxon>
        <taxon>eudicotyledons</taxon>
        <taxon>Gunneridae</taxon>
        <taxon>Pentapetalae</taxon>
        <taxon>asterids</taxon>
        <taxon>campanulids</taxon>
        <taxon>Asterales</taxon>
        <taxon>Asteraceae</taxon>
        <taxon>Asteroideae</taxon>
        <taxon>Anthemideae</taxon>
        <taxon>Anthemidinae</taxon>
        <taxon>Tanacetum</taxon>
    </lineage>
</organism>
<dbReference type="EMBL" id="BQNB010013680">
    <property type="protein sequence ID" value="GJT18961.1"/>
    <property type="molecule type" value="Genomic_DNA"/>
</dbReference>
<evidence type="ECO:0000313" key="2">
    <source>
        <dbReference type="EMBL" id="GJT18961.1"/>
    </source>
</evidence>
<dbReference type="Gene3D" id="3.30.70.270">
    <property type="match status" value="1"/>
</dbReference>
<reference evidence="2" key="1">
    <citation type="journal article" date="2022" name="Int. J. Mol. Sci.">
        <title>Draft Genome of Tanacetum Coccineum: Genomic Comparison of Closely Related Tanacetum-Family Plants.</title>
        <authorList>
            <person name="Yamashiro T."/>
            <person name="Shiraishi A."/>
            <person name="Nakayama K."/>
            <person name="Satake H."/>
        </authorList>
    </citation>
    <scope>NUCLEOTIDE SEQUENCE</scope>
</reference>
<dbReference type="InterPro" id="IPR043128">
    <property type="entry name" value="Rev_trsase/Diguanyl_cyclase"/>
</dbReference>
<dbReference type="InterPro" id="IPR025724">
    <property type="entry name" value="GAG-pre-integrase_dom"/>
</dbReference>
<gene>
    <name evidence="2" type="ORF">Tco_0877667</name>
</gene>
<accession>A0ABQ5BYG1</accession>
<keyword evidence="3" id="KW-1185">Reference proteome</keyword>
<evidence type="ECO:0000259" key="1">
    <source>
        <dbReference type="Pfam" id="PF13976"/>
    </source>
</evidence>
<keyword evidence="2" id="KW-0695">RNA-directed DNA polymerase</keyword>
<dbReference type="Pfam" id="PF13976">
    <property type="entry name" value="gag_pre-integrs"/>
    <property type="match status" value="1"/>
</dbReference>
<comment type="caution">
    <text evidence="2">The sequence shown here is derived from an EMBL/GenBank/DDBJ whole genome shotgun (WGS) entry which is preliminary data.</text>
</comment>
<name>A0ABQ5BYG1_9ASTR</name>
<dbReference type="GO" id="GO:0003964">
    <property type="term" value="F:RNA-directed DNA polymerase activity"/>
    <property type="evidence" value="ECO:0007669"/>
    <property type="project" value="UniProtKB-KW"/>
</dbReference>
<sequence length="716" mass="82936">MLQRCEDTNLCLNWEKSHFMVKEGIVLGHKISKKGFEVDKAKINVIANLPHPTTIKGLALRETDATKKSQKSIIEANNMKTSMLQAHYLLGLYLLTGFPKAFMPFFVHSELIKGGVQTLFMKTFEASKILECYYLNEMDRSVLLEYDKYKDRMFYNCHKMGTFCREVEFKKHKRQQKLGIQGNSIKGRVRMERCLLEKANNIKGRENNDDSFIEDWVSDDEEEVGLPKGHRNRGIKEVGNGQKTDQLGFLMKTGLKTIKNAKSLSTDRSVNTARPVSTASFDMKNIVPKDGLTCLVAKATSEESMLWHRRLGHVNFKNINKLVKDNLVREGLESISPFQQEPRVYFRADWKVASYFEMTHSKSFILPVSTGLKTSLLFKQERMSKIFFSDELGFLNAIYEGRLTKFKLQNVWVLVDLPKGHRAIGTKWVYRNKKDERGIVMRNKLQILLLRPYLRRRLTMMMCLLQWMNRSHIDDFWLMLITWVSLYTIWMSNCGFPIWSNLTVVVYVCQPQDVKSCLFPQIWKRPWSKDERLMEVDGNLFRSDDGSLMYLYQHLDQIYVCRFVHVARFQLPKNFPISLAVSKRIFRYLKGNHLRFFVYSKGFPMGVSCYLISDYAGAKFDRKSTWRLSILGNRLILGIAITNCGLQPSTMKLNMWRLQLLWTSSLDPKPIALIMDIPEMTSPEQTASSALASPEQTGMVKELSNSFTVGVYSKLS</sequence>
<feature type="domain" description="GAG-pre-integrase" evidence="1">
    <location>
        <begin position="293"/>
        <end position="329"/>
    </location>
</feature>
<dbReference type="Proteomes" id="UP001151760">
    <property type="component" value="Unassembled WGS sequence"/>
</dbReference>
<evidence type="ECO:0000313" key="3">
    <source>
        <dbReference type="Proteomes" id="UP001151760"/>
    </source>
</evidence>
<keyword evidence="2" id="KW-0548">Nucleotidyltransferase</keyword>
<proteinExistence type="predicted"/>